<dbReference type="AlphaFoldDB" id="A0A060HTE1"/>
<dbReference type="KEGG" id="nvn:NVIE_024720"/>
<accession>A0A060HTE1</accession>
<evidence type="ECO:0000313" key="1">
    <source>
        <dbReference type="EMBL" id="AIC16736.1"/>
    </source>
</evidence>
<dbReference type="HOGENOM" id="CLU_1674046_0_0_2"/>
<protein>
    <submittedName>
        <fullName evidence="1">Uncharacterized protein</fullName>
    </submittedName>
</protein>
<evidence type="ECO:0000313" key="2">
    <source>
        <dbReference type="Proteomes" id="UP000027093"/>
    </source>
</evidence>
<dbReference type="Proteomes" id="UP000027093">
    <property type="component" value="Chromosome"/>
</dbReference>
<proteinExistence type="predicted"/>
<dbReference type="STRING" id="926571.NVIE_024720"/>
<organism evidence="1 2">
    <name type="scientific">Nitrososphaera viennensis EN76</name>
    <dbReference type="NCBI Taxonomy" id="926571"/>
    <lineage>
        <taxon>Archaea</taxon>
        <taxon>Nitrososphaerota</taxon>
        <taxon>Nitrososphaeria</taxon>
        <taxon>Nitrososphaerales</taxon>
        <taxon>Nitrososphaeraceae</taxon>
        <taxon>Nitrososphaera</taxon>
    </lineage>
</organism>
<keyword evidence="2" id="KW-1185">Reference proteome</keyword>
<reference evidence="1 2" key="1">
    <citation type="journal article" date="2014" name="Int. J. Syst. Evol. Microbiol.">
        <title>Nitrososphaera viennensis gen. nov., sp. nov., an aerobic and mesophilic, ammonia-oxidizing archaeon from soil and a member of the archaeal phylum Thaumarchaeota.</title>
        <authorList>
            <person name="Stieglmeier M."/>
            <person name="Klingl A."/>
            <person name="Alves R.J."/>
            <person name="Rittmann S.K."/>
            <person name="Melcher M."/>
            <person name="Leisch N."/>
            <person name="Schleper C."/>
        </authorList>
    </citation>
    <scope>NUCLEOTIDE SEQUENCE [LARGE SCALE GENOMIC DNA]</scope>
    <source>
        <strain evidence="1">EN76</strain>
    </source>
</reference>
<dbReference type="EMBL" id="CP007536">
    <property type="protein sequence ID" value="AIC16736.1"/>
    <property type="molecule type" value="Genomic_DNA"/>
</dbReference>
<gene>
    <name evidence="1" type="ORF">NVIE_024720</name>
</gene>
<sequence length="157" mass="16698">MQTCGKRRGTTGRYSDPVCVLANFSTHFLSSSFLSSVFTSFAACSAKVESIELGNNPAVSARLGRIETGANRCVILFDAAFSRSSSSRLRTSSKLSLLQLSDACSAISGKCFISSIIQGLNIPAAGTHVMIIGSYVLDQGHFDWAEIHPVTSITPTN</sequence>
<name>A0A060HTE1_9ARCH</name>